<evidence type="ECO:0000256" key="11">
    <source>
        <dbReference type="ARBA" id="ARBA00022833"/>
    </source>
</evidence>
<evidence type="ECO:0000256" key="1">
    <source>
        <dbReference type="ARBA" id="ARBA00001286"/>
    </source>
</evidence>
<dbReference type="EMBL" id="FOET01000001">
    <property type="protein sequence ID" value="SEP70479.1"/>
    <property type="molecule type" value="Genomic_DNA"/>
</dbReference>
<keyword evidence="11" id="KW-0862">Zinc</keyword>
<dbReference type="Proteomes" id="UP000199055">
    <property type="component" value="Unassembled WGS sequence"/>
</dbReference>
<feature type="active site" description="Nucleophile; methyl group acceptor" evidence="15">
    <location>
        <position position="154"/>
    </location>
</feature>
<feature type="domain" description="Methylguanine DNA methyltransferase ribonuclease-like" evidence="17">
    <location>
        <begin position="14"/>
        <end position="96"/>
    </location>
</feature>
<evidence type="ECO:0000259" key="17">
    <source>
        <dbReference type="Pfam" id="PF02870"/>
    </source>
</evidence>
<dbReference type="GO" id="GO:0046872">
    <property type="term" value="F:metal ion binding"/>
    <property type="evidence" value="ECO:0007669"/>
    <property type="project" value="UniProtKB-KW"/>
</dbReference>
<keyword evidence="13 15" id="KW-0234">DNA repair</keyword>
<keyword evidence="10 15" id="KW-0227">DNA damage</keyword>
<dbReference type="PANTHER" id="PTHR46460:SF1">
    <property type="entry name" value="METHYLATED-DNA--PROTEIN-CYSTEINE METHYLTRANSFERASE"/>
    <property type="match status" value="1"/>
</dbReference>
<evidence type="ECO:0000256" key="13">
    <source>
        <dbReference type="ARBA" id="ARBA00023204"/>
    </source>
</evidence>
<dbReference type="InterPro" id="IPR036631">
    <property type="entry name" value="MGMT_N_sf"/>
</dbReference>
<name>A0A1H9A1D8_9ACTN</name>
<dbReference type="Pfam" id="PF01035">
    <property type="entry name" value="DNA_binding_1"/>
    <property type="match status" value="1"/>
</dbReference>
<organism evidence="18 19">
    <name type="scientific">Streptomyces radiopugnans</name>
    <dbReference type="NCBI Taxonomy" id="403935"/>
    <lineage>
        <taxon>Bacteria</taxon>
        <taxon>Bacillati</taxon>
        <taxon>Actinomycetota</taxon>
        <taxon>Actinomycetes</taxon>
        <taxon>Kitasatosporales</taxon>
        <taxon>Streptomycetaceae</taxon>
        <taxon>Streptomyces</taxon>
    </lineage>
</organism>
<evidence type="ECO:0000256" key="3">
    <source>
        <dbReference type="ARBA" id="ARBA00003317"/>
    </source>
</evidence>
<dbReference type="PANTHER" id="PTHR46460">
    <property type="entry name" value="METHYLATED-DNA--PROTEIN-CYSTEINE METHYLTRANSFERASE"/>
    <property type="match status" value="1"/>
</dbReference>
<evidence type="ECO:0000313" key="19">
    <source>
        <dbReference type="Proteomes" id="UP000199055"/>
    </source>
</evidence>
<dbReference type="FunFam" id="1.10.10.10:FF:000214">
    <property type="entry name" value="Methylated-DNA--protein-cysteine methyltransferase"/>
    <property type="match status" value="1"/>
</dbReference>
<keyword evidence="19" id="KW-1185">Reference proteome</keyword>
<dbReference type="PROSITE" id="PS00374">
    <property type="entry name" value="MGMT"/>
    <property type="match status" value="1"/>
</dbReference>
<evidence type="ECO:0000256" key="10">
    <source>
        <dbReference type="ARBA" id="ARBA00022763"/>
    </source>
</evidence>
<comment type="similarity">
    <text evidence="4 15">Belongs to the MGMT family.</text>
</comment>
<evidence type="ECO:0000259" key="16">
    <source>
        <dbReference type="Pfam" id="PF01035"/>
    </source>
</evidence>
<proteinExistence type="inferred from homology"/>
<dbReference type="SUPFAM" id="SSF53155">
    <property type="entry name" value="Methylated DNA-protein cysteine methyltransferase domain"/>
    <property type="match status" value="1"/>
</dbReference>
<gene>
    <name evidence="18" type="ORF">SAMN05216481_101831</name>
</gene>
<comment type="subcellular location">
    <subcellularLocation>
        <location evidence="15">Cytoplasm</location>
    </subcellularLocation>
</comment>
<keyword evidence="5 15" id="KW-0963">Cytoplasm</keyword>
<dbReference type="InterPro" id="IPR023546">
    <property type="entry name" value="MGMT"/>
</dbReference>
<dbReference type="GO" id="GO:0032259">
    <property type="term" value="P:methylation"/>
    <property type="evidence" value="ECO:0007669"/>
    <property type="project" value="UniProtKB-KW"/>
</dbReference>
<dbReference type="GO" id="GO:0003908">
    <property type="term" value="F:methylated-DNA-[protein]-cysteine S-methyltransferase activity"/>
    <property type="evidence" value="ECO:0007669"/>
    <property type="project" value="UniProtKB-UniRule"/>
</dbReference>
<evidence type="ECO:0000256" key="12">
    <source>
        <dbReference type="ARBA" id="ARBA00023125"/>
    </source>
</evidence>
<evidence type="ECO:0000256" key="15">
    <source>
        <dbReference type="HAMAP-Rule" id="MF_00772"/>
    </source>
</evidence>
<dbReference type="EC" id="2.1.1.63" evidence="15"/>
<dbReference type="STRING" id="403935.SAMN05216481_101831"/>
<dbReference type="AlphaFoldDB" id="A0A1H9A1D8"/>
<comment type="cofactor">
    <cofactor evidence="2">
        <name>Zn(2+)</name>
        <dbReference type="ChEBI" id="CHEBI:29105"/>
    </cofactor>
</comment>
<keyword evidence="9" id="KW-0479">Metal-binding</keyword>
<dbReference type="SUPFAM" id="SSF46767">
    <property type="entry name" value="Methylated DNA-protein cysteine methyltransferase, C-terminal domain"/>
    <property type="match status" value="1"/>
</dbReference>
<keyword evidence="12" id="KW-0238">DNA-binding</keyword>
<evidence type="ECO:0000256" key="6">
    <source>
        <dbReference type="ARBA" id="ARBA00022553"/>
    </source>
</evidence>
<dbReference type="CDD" id="cd06445">
    <property type="entry name" value="ATase"/>
    <property type="match status" value="1"/>
</dbReference>
<dbReference type="GO" id="GO:0005737">
    <property type="term" value="C:cytoplasm"/>
    <property type="evidence" value="ECO:0007669"/>
    <property type="project" value="UniProtKB-SubCell"/>
</dbReference>
<accession>A0A1H9A1D8</accession>
<evidence type="ECO:0000256" key="2">
    <source>
        <dbReference type="ARBA" id="ARBA00001947"/>
    </source>
</evidence>
<feature type="domain" description="Methylated-DNA-[protein]-cysteine S-methyltransferase DNA binding" evidence="16">
    <location>
        <begin position="103"/>
        <end position="183"/>
    </location>
</feature>
<dbReference type="Gene3D" id="1.10.10.10">
    <property type="entry name" value="Winged helix-like DNA-binding domain superfamily/Winged helix DNA-binding domain"/>
    <property type="match status" value="1"/>
</dbReference>
<evidence type="ECO:0000256" key="7">
    <source>
        <dbReference type="ARBA" id="ARBA00022603"/>
    </source>
</evidence>
<evidence type="ECO:0000256" key="8">
    <source>
        <dbReference type="ARBA" id="ARBA00022679"/>
    </source>
</evidence>
<sequence length="189" mass="19317">MTETSAEGATAAPVWTVRDTPVGPLLLAATGRGLVSVVFHAGERTVRRSLARLTARLGTEPAPGGDGGDDPVLAEAARELDAYFRGGLREFSLPLDWSLTSGFNGRVLRTLAASVPYGSTVGYQTLADRVGEPGAARAVGVAMGSNPLPVVVPCHRVVESGGGLGGFGGGLETKRALLALEGVLPAPLF</sequence>
<evidence type="ECO:0000256" key="14">
    <source>
        <dbReference type="ARBA" id="ARBA00049348"/>
    </source>
</evidence>
<comment type="miscellaneous">
    <text evidence="15">This enzyme catalyzes only one turnover and therefore is not strictly catalytic. According to one definition, an enzyme is a biocatalyst that acts repeatedly and over many reaction cycles.</text>
</comment>
<dbReference type="InterPro" id="IPR014048">
    <property type="entry name" value="MethylDNA_cys_MeTrfase_DNA-bd"/>
</dbReference>
<keyword evidence="6" id="KW-0597">Phosphoprotein</keyword>
<dbReference type="InterPro" id="IPR001497">
    <property type="entry name" value="MethylDNA_cys_MeTrfase_AS"/>
</dbReference>
<dbReference type="InterPro" id="IPR036388">
    <property type="entry name" value="WH-like_DNA-bd_sf"/>
</dbReference>
<dbReference type="Pfam" id="PF02870">
    <property type="entry name" value="Methyltransf_1N"/>
    <property type="match status" value="1"/>
</dbReference>
<comment type="catalytic activity">
    <reaction evidence="14 15">
        <text>a 6-O-methyl-2'-deoxyguanosine in DNA + L-cysteinyl-[protein] = S-methyl-L-cysteinyl-[protein] + a 2'-deoxyguanosine in DNA</text>
        <dbReference type="Rhea" id="RHEA:24000"/>
        <dbReference type="Rhea" id="RHEA-COMP:10131"/>
        <dbReference type="Rhea" id="RHEA-COMP:10132"/>
        <dbReference type="Rhea" id="RHEA-COMP:11367"/>
        <dbReference type="Rhea" id="RHEA-COMP:11368"/>
        <dbReference type="ChEBI" id="CHEBI:29950"/>
        <dbReference type="ChEBI" id="CHEBI:82612"/>
        <dbReference type="ChEBI" id="CHEBI:85445"/>
        <dbReference type="ChEBI" id="CHEBI:85448"/>
        <dbReference type="EC" id="2.1.1.63"/>
    </reaction>
</comment>
<comment type="function">
    <text evidence="3 15">Involved in the cellular defense against the biological effects of O6-methylguanine (O6-MeG) and O4-methylthymine (O4-MeT) in DNA. Repairs the methylated nucleobase in DNA by stoichiometrically transferring the methyl group to a cysteine residue in the enzyme. This is a suicide reaction: the enzyme is irreversibly inactivated.</text>
</comment>
<protein>
    <recommendedName>
        <fullName evidence="15">Methylated-DNA--protein-cysteine methyltransferase</fullName>
        <ecNumber evidence="15">2.1.1.63</ecNumber>
    </recommendedName>
    <alternativeName>
        <fullName evidence="15">6-O-methylguanine-DNA methyltransferase</fullName>
        <shortName evidence="15">MGMT</shortName>
    </alternativeName>
    <alternativeName>
        <fullName evidence="15">O-6-methylguanine-DNA-alkyltransferase</fullName>
    </alternativeName>
</protein>
<comment type="catalytic activity">
    <reaction evidence="1 15">
        <text>a 4-O-methyl-thymidine in DNA + L-cysteinyl-[protein] = a thymidine in DNA + S-methyl-L-cysteinyl-[protein]</text>
        <dbReference type="Rhea" id="RHEA:53428"/>
        <dbReference type="Rhea" id="RHEA-COMP:10131"/>
        <dbReference type="Rhea" id="RHEA-COMP:10132"/>
        <dbReference type="Rhea" id="RHEA-COMP:13555"/>
        <dbReference type="Rhea" id="RHEA-COMP:13556"/>
        <dbReference type="ChEBI" id="CHEBI:29950"/>
        <dbReference type="ChEBI" id="CHEBI:82612"/>
        <dbReference type="ChEBI" id="CHEBI:137386"/>
        <dbReference type="ChEBI" id="CHEBI:137387"/>
        <dbReference type="EC" id="2.1.1.63"/>
    </reaction>
</comment>
<evidence type="ECO:0000256" key="9">
    <source>
        <dbReference type="ARBA" id="ARBA00022723"/>
    </source>
</evidence>
<dbReference type="InterPro" id="IPR008332">
    <property type="entry name" value="MethylG_MeTrfase_N"/>
</dbReference>
<dbReference type="InterPro" id="IPR036217">
    <property type="entry name" value="MethylDNA_cys_MeTrfase_DNAb"/>
</dbReference>
<keyword evidence="8 15" id="KW-0808">Transferase</keyword>
<dbReference type="RefSeq" id="WP_093655340.1">
    <property type="nucleotide sequence ID" value="NZ_FOET01000001.1"/>
</dbReference>
<dbReference type="HAMAP" id="MF_00772">
    <property type="entry name" value="OGT"/>
    <property type="match status" value="1"/>
</dbReference>
<keyword evidence="7 15" id="KW-0489">Methyltransferase</keyword>
<evidence type="ECO:0000256" key="5">
    <source>
        <dbReference type="ARBA" id="ARBA00022490"/>
    </source>
</evidence>
<dbReference type="Gene3D" id="3.30.160.70">
    <property type="entry name" value="Methylated DNA-protein cysteine methyltransferase domain"/>
    <property type="match status" value="1"/>
</dbReference>
<dbReference type="GO" id="GO:0006307">
    <property type="term" value="P:DNA alkylation repair"/>
    <property type="evidence" value="ECO:0007669"/>
    <property type="project" value="UniProtKB-UniRule"/>
</dbReference>
<dbReference type="NCBIfam" id="TIGR00589">
    <property type="entry name" value="ogt"/>
    <property type="match status" value="1"/>
</dbReference>
<evidence type="ECO:0000256" key="4">
    <source>
        <dbReference type="ARBA" id="ARBA00008711"/>
    </source>
</evidence>
<dbReference type="GO" id="GO:0003677">
    <property type="term" value="F:DNA binding"/>
    <property type="evidence" value="ECO:0007669"/>
    <property type="project" value="UniProtKB-KW"/>
</dbReference>
<reference evidence="19" key="1">
    <citation type="submission" date="2016-10" db="EMBL/GenBank/DDBJ databases">
        <authorList>
            <person name="Varghese N."/>
            <person name="Submissions S."/>
        </authorList>
    </citation>
    <scope>NUCLEOTIDE SEQUENCE [LARGE SCALE GENOMIC DNA]</scope>
    <source>
        <strain evidence="19">CGMCC 4.3519</strain>
    </source>
</reference>
<evidence type="ECO:0000313" key="18">
    <source>
        <dbReference type="EMBL" id="SEP70479.1"/>
    </source>
</evidence>